<name>K9XVV8_STAC7</name>
<keyword evidence="2" id="KW-1185">Reference proteome</keyword>
<sequence>MIKPLKILLQTTILPTKDDWSIARFSLLKDYLASLTDENGNLLCEVTSRDREINAQGNEPILSSLGDSNFDQLWLFALDVGDGLTDTDCQGILAFHQSGRGIFTTRDHQDMGICMCGLDLIGKLHYFQSQQPDPDESRRCRDDIHTTSISWPNYHSGSNGDYQIVNSVEPLHVLLKNPNSPTGKIEFFPAHPHEGAIGVPQGITNARIIATGISKISSRPFNLVVATESTQDDNGNLFGRVVAQSTFHHFVDYNWDISKGCPSFVAESAGDGMKTEPRALEDIKTYVKNLVLWLSARI</sequence>
<dbReference type="OrthoDB" id="5937513at2"/>
<proteinExistence type="predicted"/>
<dbReference type="HOGENOM" id="CLU_946135_0_0_3"/>
<dbReference type="Proteomes" id="UP000010473">
    <property type="component" value="Chromosome"/>
</dbReference>
<dbReference type="AlphaFoldDB" id="K9XVV8"/>
<dbReference type="PATRIC" id="fig|111780.3.peg.3337"/>
<organism evidence="1 2">
    <name type="scientific">Stanieria cyanosphaera (strain ATCC 29371 / PCC 7437)</name>
    <dbReference type="NCBI Taxonomy" id="111780"/>
    <lineage>
        <taxon>Bacteria</taxon>
        <taxon>Bacillati</taxon>
        <taxon>Cyanobacteriota</taxon>
        <taxon>Cyanophyceae</taxon>
        <taxon>Pleurocapsales</taxon>
        <taxon>Dermocarpellaceae</taxon>
        <taxon>Stanieria</taxon>
    </lineage>
</organism>
<dbReference type="STRING" id="111780.Sta7437_3218"/>
<accession>K9XVV8</accession>
<dbReference type="eggNOG" id="ENOG502Z8HJ">
    <property type="taxonomic scope" value="Bacteria"/>
</dbReference>
<dbReference type="EMBL" id="CP003653">
    <property type="protein sequence ID" value="AFZ36725.1"/>
    <property type="molecule type" value="Genomic_DNA"/>
</dbReference>
<protein>
    <submittedName>
        <fullName evidence="1">Uncharacterized protein</fullName>
    </submittedName>
</protein>
<dbReference type="KEGG" id="scs:Sta7437_3218"/>
<evidence type="ECO:0000313" key="1">
    <source>
        <dbReference type="EMBL" id="AFZ36725.1"/>
    </source>
</evidence>
<dbReference type="RefSeq" id="WP_015194387.1">
    <property type="nucleotide sequence ID" value="NC_019748.1"/>
</dbReference>
<reference evidence="2" key="1">
    <citation type="journal article" date="2013" name="Proc. Natl. Acad. Sci. U.S.A.">
        <title>Improving the coverage of the cyanobacterial phylum using diversity-driven genome sequencing.</title>
        <authorList>
            <person name="Shih P.M."/>
            <person name="Wu D."/>
            <person name="Latifi A."/>
            <person name="Axen S.D."/>
            <person name="Fewer D.P."/>
            <person name="Talla E."/>
            <person name="Calteau A."/>
            <person name="Cai F."/>
            <person name="Tandeau de Marsac N."/>
            <person name="Rippka R."/>
            <person name="Herdman M."/>
            <person name="Sivonen K."/>
            <person name="Coursin T."/>
            <person name="Laurent T."/>
            <person name="Goodwin L."/>
            <person name="Nolan M."/>
            <person name="Davenport K.W."/>
            <person name="Han C.S."/>
            <person name="Rubin E.M."/>
            <person name="Eisen J.A."/>
            <person name="Woyke T."/>
            <person name="Gugger M."/>
            <person name="Kerfeld C.A."/>
        </authorList>
    </citation>
    <scope>NUCLEOTIDE SEQUENCE [LARGE SCALE GENOMIC DNA]</scope>
    <source>
        <strain evidence="2">ATCC 29371 / PCC 7437</strain>
    </source>
</reference>
<gene>
    <name evidence="1" type="ordered locus">Sta7437_3218</name>
</gene>
<evidence type="ECO:0000313" key="2">
    <source>
        <dbReference type="Proteomes" id="UP000010473"/>
    </source>
</evidence>